<proteinExistence type="predicted"/>
<evidence type="ECO:0000313" key="1">
    <source>
        <dbReference type="EMBL" id="JAP43275.1"/>
    </source>
</evidence>
<dbReference type="AlphaFoldDB" id="A0A0X3NUP1"/>
<dbReference type="EMBL" id="GEEE01019950">
    <property type="protein sequence ID" value="JAP43275.1"/>
    <property type="molecule type" value="Transcribed_RNA"/>
</dbReference>
<sequence>MPGGDKFVNIIDLRDLNSLLSFEHDSLTVAWTGSAAALRGAPGRSNLSVHSFLMKQKCVHLTNSTPPTDSKMGGLGRMTGKAKWPFYAYPANWEGDDKATAHSTHHLDRWHATGRGPATATGNVVAEVVPLRLLPNRLGEENVGQEKSFSVHVTISPTLA</sequence>
<organism evidence="1">
    <name type="scientific">Schistocephalus solidus</name>
    <name type="common">Tapeworm</name>
    <dbReference type="NCBI Taxonomy" id="70667"/>
    <lineage>
        <taxon>Eukaryota</taxon>
        <taxon>Metazoa</taxon>
        <taxon>Spiralia</taxon>
        <taxon>Lophotrochozoa</taxon>
        <taxon>Platyhelminthes</taxon>
        <taxon>Cestoda</taxon>
        <taxon>Eucestoda</taxon>
        <taxon>Diphyllobothriidea</taxon>
        <taxon>Diphyllobothriidae</taxon>
        <taxon>Schistocephalus</taxon>
    </lineage>
</organism>
<accession>A0A0X3NUP1</accession>
<name>A0A0X3NUP1_SCHSO</name>
<gene>
    <name evidence="1" type="ORF">TR124378</name>
</gene>
<protein>
    <submittedName>
        <fullName evidence="1">Uncharacterized protein</fullName>
    </submittedName>
</protein>
<reference evidence="1" key="1">
    <citation type="submission" date="2016-01" db="EMBL/GenBank/DDBJ databases">
        <title>Reference transcriptome for the parasite Schistocephalus solidus: insights into the molecular evolution of parasitism.</title>
        <authorList>
            <person name="Hebert F.O."/>
            <person name="Grambauer S."/>
            <person name="Barber I."/>
            <person name="Landry C.R."/>
            <person name="Aubin-Horth N."/>
        </authorList>
    </citation>
    <scope>NUCLEOTIDE SEQUENCE</scope>
</reference>